<feature type="non-terminal residue" evidence="1">
    <location>
        <position position="1"/>
    </location>
</feature>
<protein>
    <submittedName>
        <fullName evidence="1">Uncharacterized protein</fullName>
    </submittedName>
</protein>
<gene>
    <name evidence="1" type="ORF">BDN72DRAFT_779442</name>
</gene>
<evidence type="ECO:0000313" key="1">
    <source>
        <dbReference type="EMBL" id="TFK60415.1"/>
    </source>
</evidence>
<evidence type="ECO:0000313" key="2">
    <source>
        <dbReference type="Proteomes" id="UP000308600"/>
    </source>
</evidence>
<accession>A0ACD3A3X0</accession>
<sequence length="92" mass="9123">PIQPDECTTGPIQCCQNLASALDPSLLGTLTALLPDLLGTGSDDDVVVGLVCSPIGVLGVDGNSCSAQPVCCQDNNVDGAISVGCVPVNLNA</sequence>
<proteinExistence type="predicted"/>
<keyword evidence="2" id="KW-1185">Reference proteome</keyword>
<reference evidence="1 2" key="1">
    <citation type="journal article" date="2019" name="Nat. Ecol. Evol.">
        <title>Megaphylogeny resolves global patterns of mushroom evolution.</title>
        <authorList>
            <person name="Varga T."/>
            <person name="Krizsan K."/>
            <person name="Foldi C."/>
            <person name="Dima B."/>
            <person name="Sanchez-Garcia M."/>
            <person name="Sanchez-Ramirez S."/>
            <person name="Szollosi G.J."/>
            <person name="Szarkandi J.G."/>
            <person name="Papp V."/>
            <person name="Albert L."/>
            <person name="Andreopoulos W."/>
            <person name="Angelini C."/>
            <person name="Antonin V."/>
            <person name="Barry K.W."/>
            <person name="Bougher N.L."/>
            <person name="Buchanan P."/>
            <person name="Buyck B."/>
            <person name="Bense V."/>
            <person name="Catcheside P."/>
            <person name="Chovatia M."/>
            <person name="Cooper J."/>
            <person name="Damon W."/>
            <person name="Desjardin D."/>
            <person name="Finy P."/>
            <person name="Geml J."/>
            <person name="Haridas S."/>
            <person name="Hughes K."/>
            <person name="Justo A."/>
            <person name="Karasinski D."/>
            <person name="Kautmanova I."/>
            <person name="Kiss B."/>
            <person name="Kocsube S."/>
            <person name="Kotiranta H."/>
            <person name="LaButti K.M."/>
            <person name="Lechner B.E."/>
            <person name="Liimatainen K."/>
            <person name="Lipzen A."/>
            <person name="Lukacs Z."/>
            <person name="Mihaltcheva S."/>
            <person name="Morgado L.N."/>
            <person name="Niskanen T."/>
            <person name="Noordeloos M.E."/>
            <person name="Ohm R.A."/>
            <person name="Ortiz-Santana B."/>
            <person name="Ovrebo C."/>
            <person name="Racz N."/>
            <person name="Riley R."/>
            <person name="Savchenko A."/>
            <person name="Shiryaev A."/>
            <person name="Soop K."/>
            <person name="Spirin V."/>
            <person name="Szebenyi C."/>
            <person name="Tomsovsky M."/>
            <person name="Tulloss R.E."/>
            <person name="Uehling J."/>
            <person name="Grigoriev I.V."/>
            <person name="Vagvolgyi C."/>
            <person name="Papp T."/>
            <person name="Martin F.M."/>
            <person name="Miettinen O."/>
            <person name="Hibbett D.S."/>
            <person name="Nagy L.G."/>
        </authorList>
    </citation>
    <scope>NUCLEOTIDE SEQUENCE [LARGE SCALE GENOMIC DNA]</scope>
    <source>
        <strain evidence="1 2">NL-1719</strain>
    </source>
</reference>
<name>A0ACD3A3X0_9AGAR</name>
<dbReference type="EMBL" id="ML208779">
    <property type="protein sequence ID" value="TFK60415.1"/>
    <property type="molecule type" value="Genomic_DNA"/>
</dbReference>
<organism evidence="1 2">
    <name type="scientific">Pluteus cervinus</name>
    <dbReference type="NCBI Taxonomy" id="181527"/>
    <lineage>
        <taxon>Eukaryota</taxon>
        <taxon>Fungi</taxon>
        <taxon>Dikarya</taxon>
        <taxon>Basidiomycota</taxon>
        <taxon>Agaricomycotina</taxon>
        <taxon>Agaricomycetes</taxon>
        <taxon>Agaricomycetidae</taxon>
        <taxon>Agaricales</taxon>
        <taxon>Pluteineae</taxon>
        <taxon>Pluteaceae</taxon>
        <taxon>Pluteus</taxon>
    </lineage>
</organism>
<dbReference type="Proteomes" id="UP000308600">
    <property type="component" value="Unassembled WGS sequence"/>
</dbReference>